<evidence type="ECO:0000256" key="3">
    <source>
        <dbReference type="ARBA" id="ARBA00022692"/>
    </source>
</evidence>
<dbReference type="PRINTS" id="PR00237">
    <property type="entry name" value="GPCRRHODOPSN"/>
</dbReference>
<dbReference type="GO" id="GO:0004930">
    <property type="term" value="F:G protein-coupled receptor activity"/>
    <property type="evidence" value="ECO:0007669"/>
    <property type="project" value="InterPro"/>
</dbReference>
<dbReference type="RefSeq" id="XP_020898092.1">
    <property type="nucleotide sequence ID" value="XM_021042433.2"/>
</dbReference>
<feature type="domain" description="G-protein coupled receptors family 1 profile" evidence="7">
    <location>
        <begin position="40"/>
        <end position="280"/>
    </location>
</feature>
<dbReference type="PANTHER" id="PTHR22750">
    <property type="entry name" value="G-PROTEIN COUPLED RECEPTOR"/>
    <property type="match status" value="1"/>
</dbReference>
<protein>
    <recommendedName>
        <fullName evidence="7">G-protein coupled receptors family 1 profile domain-containing protein</fullName>
    </recommendedName>
</protein>
<keyword evidence="5 6" id="KW-0472">Membrane</keyword>
<dbReference type="Pfam" id="PF00001">
    <property type="entry name" value="7tm_1"/>
    <property type="match status" value="2"/>
</dbReference>
<evidence type="ECO:0000313" key="8">
    <source>
        <dbReference type="EnsemblMetazoa" id="XP_020898092.1"/>
    </source>
</evidence>
<reference evidence="8" key="1">
    <citation type="submission" date="2022-11" db="UniProtKB">
        <authorList>
            <consortium name="EnsemblMetazoa"/>
        </authorList>
    </citation>
    <scope>IDENTIFICATION</scope>
</reference>
<evidence type="ECO:0000256" key="2">
    <source>
        <dbReference type="ARBA" id="ARBA00022475"/>
    </source>
</evidence>
<evidence type="ECO:0000256" key="5">
    <source>
        <dbReference type="ARBA" id="ARBA00023136"/>
    </source>
</evidence>
<dbReference type="AlphaFoldDB" id="A0A913X331"/>
<organism evidence="8 9">
    <name type="scientific">Exaiptasia diaphana</name>
    <name type="common">Tropical sea anemone</name>
    <name type="synonym">Aiptasia pulchella</name>
    <dbReference type="NCBI Taxonomy" id="2652724"/>
    <lineage>
        <taxon>Eukaryota</taxon>
        <taxon>Metazoa</taxon>
        <taxon>Cnidaria</taxon>
        <taxon>Anthozoa</taxon>
        <taxon>Hexacorallia</taxon>
        <taxon>Actiniaria</taxon>
        <taxon>Aiptasiidae</taxon>
        <taxon>Exaiptasia</taxon>
    </lineage>
</organism>
<dbReference type="CDD" id="cd00637">
    <property type="entry name" value="7tm_classA_rhodopsin-like"/>
    <property type="match status" value="1"/>
</dbReference>
<keyword evidence="4 6" id="KW-1133">Transmembrane helix</keyword>
<proteinExistence type="predicted"/>
<dbReference type="GeneID" id="110236879"/>
<feature type="transmembrane region" description="Helical" evidence="6">
    <location>
        <begin position="144"/>
        <end position="165"/>
    </location>
</feature>
<evidence type="ECO:0000256" key="6">
    <source>
        <dbReference type="SAM" id="Phobius"/>
    </source>
</evidence>
<accession>A0A913X331</accession>
<comment type="subcellular location">
    <subcellularLocation>
        <location evidence="1">Cell membrane</location>
        <topology evidence="1">Multi-pass membrane protein</topology>
    </subcellularLocation>
</comment>
<keyword evidence="3 6" id="KW-0812">Transmembrane</keyword>
<feature type="transmembrane region" description="Helical" evidence="6">
    <location>
        <begin position="257"/>
        <end position="282"/>
    </location>
</feature>
<feature type="transmembrane region" description="Helical" evidence="6">
    <location>
        <begin position="227"/>
        <end position="245"/>
    </location>
</feature>
<name>A0A913X331_EXADI</name>
<dbReference type="PROSITE" id="PS50262">
    <property type="entry name" value="G_PROTEIN_RECEP_F1_2"/>
    <property type="match status" value="1"/>
</dbReference>
<dbReference type="OrthoDB" id="5990057at2759"/>
<dbReference type="SUPFAM" id="SSF81321">
    <property type="entry name" value="Family A G protein-coupled receptor-like"/>
    <property type="match status" value="1"/>
</dbReference>
<dbReference type="Proteomes" id="UP000887567">
    <property type="component" value="Unplaced"/>
</dbReference>
<feature type="transmembrane region" description="Helical" evidence="6">
    <location>
        <begin position="60"/>
        <end position="86"/>
    </location>
</feature>
<dbReference type="Gene3D" id="1.20.1070.10">
    <property type="entry name" value="Rhodopsin 7-helix transmembrane proteins"/>
    <property type="match status" value="1"/>
</dbReference>
<evidence type="ECO:0000256" key="1">
    <source>
        <dbReference type="ARBA" id="ARBA00004651"/>
    </source>
</evidence>
<sequence length="324" mass="36647">MSPVDCSSFFLWYAYREQLSGISLCCVVIMGLLVVPIAFMNILILYIIMSKPAFHTPSNIFICNLAVSDITVAVIGIPLSITWRLYEQTSGDPEIACYLGYSAIVAGTTVSGASSLTLISAILDRYLALRFHLQYPSVVTNARVITTCILTWFSSSTIAMVIFIGMDVYDFLIASLLGPSMSLLFFAYYKIFRAVHHHQNQIHNQTSNVEQQGTFPNLSRYKKSASALLYLFVFFFIFFAPYSLFSLYHQVQGHTIYYMRGFAISVTLIYLNSALNPVICCWKIRELRRAVKKTLFQFIGKDMNSAEMGNNSRLSTINRTRDIQ</sequence>
<dbReference type="InterPro" id="IPR017452">
    <property type="entry name" value="GPCR_Rhodpsn_7TM"/>
</dbReference>
<keyword evidence="9" id="KW-1185">Reference proteome</keyword>
<feature type="transmembrane region" description="Helical" evidence="6">
    <location>
        <begin position="20"/>
        <end position="48"/>
    </location>
</feature>
<dbReference type="GO" id="GO:0005886">
    <property type="term" value="C:plasma membrane"/>
    <property type="evidence" value="ECO:0007669"/>
    <property type="project" value="UniProtKB-SubCell"/>
</dbReference>
<evidence type="ECO:0000256" key="4">
    <source>
        <dbReference type="ARBA" id="ARBA00022989"/>
    </source>
</evidence>
<dbReference type="KEGG" id="epa:110236879"/>
<evidence type="ECO:0000259" key="7">
    <source>
        <dbReference type="PROSITE" id="PS50262"/>
    </source>
</evidence>
<dbReference type="EnsemblMetazoa" id="XM_021042433.2">
    <property type="protein sequence ID" value="XP_020898092.1"/>
    <property type="gene ID" value="LOC110236879"/>
</dbReference>
<feature type="transmembrane region" description="Helical" evidence="6">
    <location>
        <begin position="171"/>
        <end position="189"/>
    </location>
</feature>
<dbReference type="InterPro" id="IPR000276">
    <property type="entry name" value="GPCR_Rhodpsn"/>
</dbReference>
<evidence type="ECO:0000313" key="9">
    <source>
        <dbReference type="Proteomes" id="UP000887567"/>
    </source>
</evidence>
<dbReference type="OMA" id="WPWEELA"/>
<keyword evidence="2" id="KW-1003">Cell membrane</keyword>
<feature type="transmembrane region" description="Helical" evidence="6">
    <location>
        <begin position="98"/>
        <end position="123"/>
    </location>
</feature>